<evidence type="ECO:0000313" key="6">
    <source>
        <dbReference type="EMBL" id="SDN79238.1"/>
    </source>
</evidence>
<evidence type="ECO:0000256" key="1">
    <source>
        <dbReference type="ARBA" id="ARBA00010378"/>
    </source>
</evidence>
<dbReference type="InterPro" id="IPR050773">
    <property type="entry name" value="CbxX/CfxQ_RuBisCO_ESX"/>
</dbReference>
<proteinExistence type="inferred from homology"/>
<dbReference type="InterPro" id="IPR027417">
    <property type="entry name" value="P-loop_NTPase"/>
</dbReference>
<feature type="domain" description="AAA+ ATPase" evidence="4">
    <location>
        <begin position="890"/>
        <end position="1027"/>
    </location>
</feature>
<gene>
    <name evidence="6" type="ORF">SAMN04487900_10364</name>
    <name evidence="5" type="ORF">SAMN04487901_11612</name>
</gene>
<dbReference type="Proteomes" id="UP000199134">
    <property type="component" value="Unassembled WGS sequence"/>
</dbReference>
<feature type="domain" description="AAA+ ATPase" evidence="4">
    <location>
        <begin position="326"/>
        <end position="464"/>
    </location>
</feature>
<dbReference type="Pfam" id="PF17866">
    <property type="entry name" value="AAA_lid_6"/>
    <property type="match status" value="3"/>
</dbReference>
<dbReference type="FunFam" id="3.40.50.300:FF:000216">
    <property type="entry name" value="Type VII secretion ATPase EccA"/>
    <property type="match status" value="3"/>
</dbReference>
<dbReference type="InterPro" id="IPR041627">
    <property type="entry name" value="AAA_lid_6"/>
</dbReference>
<dbReference type="SMART" id="SM00382">
    <property type="entry name" value="AAA"/>
    <property type="match status" value="4"/>
</dbReference>
<dbReference type="PRINTS" id="PR00819">
    <property type="entry name" value="CBXCFQXSUPER"/>
</dbReference>
<dbReference type="InterPro" id="IPR000641">
    <property type="entry name" value="CbxX/CfxQ"/>
</dbReference>
<comment type="similarity">
    <text evidence="1">Belongs to the CbxX/CfxQ family.</text>
</comment>
<reference evidence="6 7" key="2">
    <citation type="submission" date="2016-10" db="EMBL/GenBank/DDBJ databases">
        <authorList>
            <person name="Varghese N."/>
            <person name="Submissions S."/>
        </authorList>
    </citation>
    <scope>NUCLEOTIDE SEQUENCE</scope>
    <source>
        <strain evidence="6">BP1-145</strain>
        <strain evidence="7">BP1-148</strain>
    </source>
</reference>
<name>A0A1H0EAA3_9BACT</name>
<keyword evidence="7" id="KW-1185">Reference proteome</keyword>
<protein>
    <submittedName>
        <fullName evidence="6">AAA+-type ATPase, SpoVK/Ycf46/Vps4 family</fullName>
    </submittedName>
</protein>
<dbReference type="RefSeq" id="WP_091818722.1">
    <property type="nucleotide sequence ID" value="NZ_CP091791.1"/>
</dbReference>
<dbReference type="Gene3D" id="1.10.8.60">
    <property type="match status" value="3"/>
</dbReference>
<evidence type="ECO:0000256" key="3">
    <source>
        <dbReference type="ARBA" id="ARBA00022840"/>
    </source>
</evidence>
<feature type="domain" description="AAA+ ATPase" evidence="4">
    <location>
        <begin position="64"/>
        <end position="196"/>
    </location>
</feature>
<dbReference type="PANTHER" id="PTHR43392">
    <property type="entry name" value="AAA-TYPE ATPASE FAMILY PROTEIN / ANKYRIN REPEAT FAMILY PROTEIN"/>
    <property type="match status" value="1"/>
</dbReference>
<accession>A0A1H0EAA3</accession>
<dbReference type="AlphaFoldDB" id="A0A1H0EAA3"/>
<dbReference type="Pfam" id="PF00004">
    <property type="entry name" value="AAA"/>
    <property type="match status" value="4"/>
</dbReference>
<evidence type="ECO:0000313" key="8">
    <source>
        <dbReference type="Proteomes" id="UP000199134"/>
    </source>
</evidence>
<sequence>MKCEHCHKENRSIAKFCKWCGQPMMSQHVLDKLVGLDDVKSQLKNIVDAYAYLRTRKDITTVRLSVNSIIVGETGTGKTALAEIIRDYFCQNQIISKPKLTMVDAVDYQRFVDQWDDNIKKAQDGILFFDNVQKLLPDKYSNQVNPLDKLFVEMDKWEGNPIVILAGLPKGFEEFLENNPAVKNRFKYMFNLPVPNCQELCDMVKMQLKTKYGITAFSEEADKQLTRYFKYQIKIKDETFGNAHLAMKTAEDIFSSFISRGSKESVVEKDDIKGYVPEERTLDDILKDMDSFIGMTEVKQAVREMAYTVQNNMQRVERGLGEAQKISMHTVLTGNPGTGKTTIARKLGEILAAIGYLDSGHVVEVDRSKMVSQYQGETPKVVNELCDKAMGGILFVDEAYTLAPVSASGERDAQGAQALETLMKRMEDDRDKFVVIAAGYRMEMDNLFRVNPGVRSRFNYFLNLEDYTPDELYQIMQMFAKGKQYVFSPEAEKLARKKIKEMYDTREKDFANGRTMRQLFDEICKRQAGRLQKGDISAMSDEQLVTIEAQDIPYEEPKAVDCSECLKKFDGMVGLESVKKEVTSLAAFLTLQIKRGETNTFQGKHYVFTGNPGTGKTTVARIMADVFKTLGVLSRGQLVEADRSKLVAGFSGQTAIKTNQLIDSAIGGVLFIDEAYTLKSNDQDAFGNEAIDTLLKRLEDDRGKFICIVAGYTDQMHDFIDANPGLKSRFTQTIHFEDYNPDELTQIFVNMATGKNFVLDEEMRAAVHRQFEQLYLRRDKNFGNAREARRIFDQTVERQSERLVRQMSQPDVQVCDDVADGFQFEDMYKLTVEDLPMAQSTSSRPLDEVLAELDDFIGMRSVKNAIRRLAVQSMFIKQRAAMGAGSVQQMTMNFILTGNPGTGKTSIARKMGEVLQAMEVLPTSNVIEASRATLVGKYMGETPKIVNAMCDKAMGGILFIDEAYTLSDQNDQYGKEAIDTLMKRMEDDRGKFVVIVAGYQNKMEQFLMMNAGLASRFTYKLHIEDYTQDELLAIFKKMAEKQQYTLSPAAEFKALDVISQMLEVKDETFGNAREIRNLLDETIQQLSIRVSNMPPETVTKETYQIIQPEDFKDRQ</sequence>
<dbReference type="OrthoDB" id="9806903at2"/>
<evidence type="ECO:0000259" key="4">
    <source>
        <dbReference type="SMART" id="SM00382"/>
    </source>
</evidence>
<evidence type="ECO:0000313" key="7">
    <source>
        <dbReference type="Proteomes" id="UP000198779"/>
    </source>
</evidence>
<dbReference type="GO" id="GO:0005524">
    <property type="term" value="F:ATP binding"/>
    <property type="evidence" value="ECO:0007669"/>
    <property type="project" value="UniProtKB-KW"/>
</dbReference>
<dbReference type="SUPFAM" id="SSF52540">
    <property type="entry name" value="P-loop containing nucleoside triphosphate hydrolases"/>
    <property type="match status" value="4"/>
</dbReference>
<dbReference type="PANTHER" id="PTHR43392:SF2">
    <property type="entry name" value="AAA-TYPE ATPASE FAMILY PROTEIN _ ANKYRIN REPEAT FAMILY PROTEIN"/>
    <property type="match status" value="1"/>
</dbReference>
<dbReference type="EMBL" id="FNIW01000003">
    <property type="protein sequence ID" value="SDN79238.1"/>
    <property type="molecule type" value="Genomic_DNA"/>
</dbReference>
<evidence type="ECO:0000313" key="5">
    <source>
        <dbReference type="EMBL" id="SDH08126.1"/>
    </source>
</evidence>
<dbReference type="CDD" id="cd00009">
    <property type="entry name" value="AAA"/>
    <property type="match status" value="3"/>
</dbReference>
<keyword evidence="2" id="KW-0547">Nucleotide-binding</keyword>
<accession>A0A1G7ZHU5</accession>
<evidence type="ECO:0000256" key="2">
    <source>
        <dbReference type="ARBA" id="ARBA00022741"/>
    </source>
</evidence>
<dbReference type="GO" id="GO:0016887">
    <property type="term" value="F:ATP hydrolysis activity"/>
    <property type="evidence" value="ECO:0007669"/>
    <property type="project" value="InterPro"/>
</dbReference>
<reference evidence="5 8" key="1">
    <citation type="submission" date="2016-10" db="EMBL/GenBank/DDBJ databases">
        <authorList>
            <person name="de Groot N.N."/>
        </authorList>
    </citation>
    <scope>NUCLEOTIDE SEQUENCE [LARGE SCALE GENOMIC DNA]</scope>
    <source>
        <strain evidence="8">BP1-145</strain>
        <strain evidence="5">BP1-148</strain>
    </source>
</reference>
<dbReference type="Proteomes" id="UP000198779">
    <property type="component" value="Unassembled WGS sequence"/>
</dbReference>
<dbReference type="EMBL" id="FNCQ01000016">
    <property type="protein sequence ID" value="SDH08126.1"/>
    <property type="molecule type" value="Genomic_DNA"/>
</dbReference>
<keyword evidence="3" id="KW-0067">ATP-binding</keyword>
<feature type="domain" description="AAA+ ATPase" evidence="4">
    <location>
        <begin position="602"/>
        <end position="740"/>
    </location>
</feature>
<dbReference type="InterPro" id="IPR003593">
    <property type="entry name" value="AAA+_ATPase"/>
</dbReference>
<dbReference type="InterPro" id="IPR003959">
    <property type="entry name" value="ATPase_AAA_core"/>
</dbReference>
<dbReference type="STRING" id="645274.SAMN04487901_11612"/>
<organism evidence="6 8">
    <name type="scientific">Prevotella communis</name>
    <dbReference type="NCBI Taxonomy" id="2913614"/>
    <lineage>
        <taxon>Bacteria</taxon>
        <taxon>Pseudomonadati</taxon>
        <taxon>Bacteroidota</taxon>
        <taxon>Bacteroidia</taxon>
        <taxon>Bacteroidales</taxon>
        <taxon>Prevotellaceae</taxon>
        <taxon>Prevotella</taxon>
    </lineage>
</organism>
<dbReference type="Gene3D" id="3.40.50.300">
    <property type="entry name" value="P-loop containing nucleotide triphosphate hydrolases"/>
    <property type="match status" value="4"/>
</dbReference>